<keyword evidence="1" id="KW-1133">Transmembrane helix</keyword>
<dbReference type="PANTHER" id="PTHR42305">
    <property type="entry name" value="MEMBRANE PROTEIN RV1733C-RELATED"/>
    <property type="match status" value="1"/>
</dbReference>
<keyword evidence="1" id="KW-0472">Membrane</keyword>
<gene>
    <name evidence="2" type="ORF">HFP15_13915</name>
</gene>
<comment type="caution">
    <text evidence="2">The sequence shown here is derived from an EMBL/GenBank/DDBJ whole genome shotgun (WGS) entry which is preliminary data.</text>
</comment>
<sequence>METGTPSWWLRWWRVCWRRRPLRRGADTVESLLVLFAVLFALAGVPLAGVLGSTIHGDQLAISEQQQRTRYETTAVTLVNGIDAPAALRGPAQVPVEVPAHWTARDGSPHAGTVFVSRETRAGAVVPVWLDQTGARTTAPTTAGDAALTASLTAIVAWSALAAALAGIVALAHWILDRLRYRAWAREWEHLGRDSSYS</sequence>
<dbReference type="InterPro" id="IPR039708">
    <property type="entry name" value="MT1774/Rv1733c-like"/>
</dbReference>
<name>A0ABX1J4Y2_9PSEU</name>
<dbReference type="Proteomes" id="UP000715441">
    <property type="component" value="Unassembled WGS sequence"/>
</dbReference>
<feature type="transmembrane region" description="Helical" evidence="1">
    <location>
        <begin position="155"/>
        <end position="176"/>
    </location>
</feature>
<dbReference type="EMBL" id="JAAXLS010000007">
    <property type="protein sequence ID" value="NKQ53979.1"/>
    <property type="molecule type" value="Genomic_DNA"/>
</dbReference>
<dbReference type="RefSeq" id="WP_168515426.1">
    <property type="nucleotide sequence ID" value="NZ_JAAXLS010000007.1"/>
</dbReference>
<keyword evidence="3" id="KW-1185">Reference proteome</keyword>
<protein>
    <recommendedName>
        <fullName evidence="4">Transmembrane protein</fullName>
    </recommendedName>
</protein>
<evidence type="ECO:0000256" key="1">
    <source>
        <dbReference type="SAM" id="Phobius"/>
    </source>
</evidence>
<evidence type="ECO:0000313" key="2">
    <source>
        <dbReference type="EMBL" id="NKQ53979.1"/>
    </source>
</evidence>
<evidence type="ECO:0000313" key="3">
    <source>
        <dbReference type="Proteomes" id="UP000715441"/>
    </source>
</evidence>
<accession>A0ABX1J4Y2</accession>
<dbReference type="PANTHER" id="PTHR42305:SF1">
    <property type="entry name" value="MEMBRANE PROTEIN RV1733C-RELATED"/>
    <property type="match status" value="1"/>
</dbReference>
<keyword evidence="1" id="KW-0812">Transmembrane</keyword>
<feature type="transmembrane region" description="Helical" evidence="1">
    <location>
        <begin position="28"/>
        <end position="51"/>
    </location>
</feature>
<reference evidence="2 3" key="1">
    <citation type="submission" date="2020-04" db="EMBL/GenBank/DDBJ databases">
        <title>Novel species.</title>
        <authorList>
            <person name="Teo W.F.A."/>
            <person name="Lipun K."/>
            <person name="Srisuk N."/>
            <person name="Duangmal K."/>
        </authorList>
    </citation>
    <scope>NUCLEOTIDE SEQUENCE [LARGE SCALE GENOMIC DNA]</scope>
    <source>
        <strain evidence="2 3">K13G38</strain>
    </source>
</reference>
<organism evidence="2 3">
    <name type="scientific">Amycolatopsis acididurans</name>
    <dbReference type="NCBI Taxonomy" id="2724524"/>
    <lineage>
        <taxon>Bacteria</taxon>
        <taxon>Bacillati</taxon>
        <taxon>Actinomycetota</taxon>
        <taxon>Actinomycetes</taxon>
        <taxon>Pseudonocardiales</taxon>
        <taxon>Pseudonocardiaceae</taxon>
        <taxon>Amycolatopsis</taxon>
    </lineage>
</organism>
<proteinExistence type="predicted"/>
<evidence type="ECO:0008006" key="4">
    <source>
        <dbReference type="Google" id="ProtNLM"/>
    </source>
</evidence>